<evidence type="ECO:0000259" key="5">
    <source>
        <dbReference type="Pfam" id="PF00849"/>
    </source>
</evidence>
<feature type="non-terminal residue" evidence="6">
    <location>
        <position position="1"/>
    </location>
</feature>
<dbReference type="RefSeq" id="WP_057955171.1">
    <property type="nucleotide sequence ID" value="NZ_KQ556870.1"/>
</dbReference>
<keyword evidence="2" id="KW-0694">RNA-binding</keyword>
<evidence type="ECO:0000256" key="4">
    <source>
        <dbReference type="RuleBase" id="RU362028"/>
    </source>
</evidence>
<dbReference type="InterPro" id="IPR006225">
    <property type="entry name" value="PsdUridine_synth_RluC/D"/>
</dbReference>
<gene>
    <name evidence="6" type="ORF">Ga0076813_13351</name>
</gene>
<dbReference type="Pfam" id="PF00849">
    <property type="entry name" value="PseudoU_synth_2"/>
    <property type="match status" value="1"/>
</dbReference>
<feature type="domain" description="Pseudouridine synthase RsuA/RluA-like" evidence="5">
    <location>
        <begin position="35"/>
        <end position="182"/>
    </location>
</feature>
<dbReference type="InterPro" id="IPR020103">
    <property type="entry name" value="PsdUridine_synth_cat_dom_sf"/>
</dbReference>
<protein>
    <recommendedName>
        <fullName evidence="4">Pseudouridine synthase</fullName>
        <ecNumber evidence="4">5.4.99.-</ecNumber>
    </recommendedName>
</protein>
<dbReference type="InterPro" id="IPR006224">
    <property type="entry name" value="PsdUridine_synth_RluA-like_CS"/>
</dbReference>
<dbReference type="EC" id="5.4.99.-" evidence="4"/>
<dbReference type="InterPro" id="IPR006145">
    <property type="entry name" value="PsdUridine_synth_RsuA/RluA"/>
</dbReference>
<proteinExistence type="inferred from homology"/>
<dbReference type="AlphaFoldDB" id="A0A0T5Z603"/>
<dbReference type="PROSITE" id="PS01129">
    <property type="entry name" value="PSI_RLU"/>
    <property type="match status" value="1"/>
</dbReference>
<dbReference type="GO" id="GO:0003723">
    <property type="term" value="F:RNA binding"/>
    <property type="evidence" value="ECO:0007669"/>
    <property type="project" value="UniProtKB-KW"/>
</dbReference>
<comment type="catalytic activity">
    <reaction evidence="4">
        <text>a uridine in RNA = a pseudouridine in RNA</text>
        <dbReference type="Rhea" id="RHEA:48348"/>
        <dbReference type="Rhea" id="RHEA-COMP:12068"/>
        <dbReference type="Rhea" id="RHEA-COMP:12069"/>
        <dbReference type="ChEBI" id="CHEBI:65314"/>
        <dbReference type="ChEBI" id="CHEBI:65315"/>
    </reaction>
</comment>
<sequence length="248" mass="28205">RIPPVRLAASPAPPRFSREQRERLERSILFEDERIMVINKPAGMAVHGGSGLSFGVIEALRALRPEERSLELVHRLDRDTSGCLLLSKRRSALRSLHELMQKNLVDKRYLALLAGSWRKGRQEVDAPLLKNTLKGGERVVIVDAAGKPSLTRFTRVRRFKQATLVEAELVTGRTHQIRVHSAWLGSPILGDTRYGDEIANRQLRQLGLKRLFLHAHSIKFRWPGEKRDQEFKAPLPDVLEAVLNELDK</sequence>
<dbReference type="SUPFAM" id="SSF55120">
    <property type="entry name" value="Pseudouridine synthase"/>
    <property type="match status" value="1"/>
</dbReference>
<organism evidence="6 7">
    <name type="scientific">endosymbiont of Ridgeia piscesae</name>
    <dbReference type="NCBI Taxonomy" id="54398"/>
    <lineage>
        <taxon>Bacteria</taxon>
        <taxon>Pseudomonadati</taxon>
        <taxon>Pseudomonadota</taxon>
        <taxon>Gammaproteobacteria</taxon>
        <taxon>sulfur-oxidizing symbionts</taxon>
    </lineage>
</organism>
<dbReference type="CDD" id="cd02869">
    <property type="entry name" value="PseudoU_synth_RluA_like"/>
    <property type="match status" value="1"/>
</dbReference>
<dbReference type="EMBL" id="LMXI01000359">
    <property type="protein sequence ID" value="KRT58346.1"/>
    <property type="molecule type" value="Genomic_DNA"/>
</dbReference>
<evidence type="ECO:0000256" key="2">
    <source>
        <dbReference type="ARBA" id="ARBA00022884"/>
    </source>
</evidence>
<keyword evidence="4" id="KW-0413">Isomerase</keyword>
<dbReference type="GO" id="GO:0160141">
    <property type="term" value="F:23S rRNA pseudouridine(955/2504/2580) synthase activity"/>
    <property type="evidence" value="ECO:0007669"/>
    <property type="project" value="UniProtKB-EC"/>
</dbReference>
<comment type="caution">
    <text evidence="6">The sequence shown here is derived from an EMBL/GenBank/DDBJ whole genome shotgun (WGS) entry which is preliminary data.</text>
</comment>
<name>A0A0T5Z603_9GAMM</name>
<evidence type="ECO:0000313" key="7">
    <source>
        <dbReference type="Proteomes" id="UP000051276"/>
    </source>
</evidence>
<evidence type="ECO:0000313" key="6">
    <source>
        <dbReference type="EMBL" id="KRT58346.1"/>
    </source>
</evidence>
<dbReference type="NCBIfam" id="TIGR00005">
    <property type="entry name" value="rluA_subfam"/>
    <property type="match status" value="1"/>
</dbReference>
<feature type="active site" evidence="3">
    <location>
        <position position="77"/>
    </location>
</feature>
<dbReference type="PANTHER" id="PTHR21600:SF92">
    <property type="entry name" value="RIBOSOMAL LARGE SUBUNIT PSEUDOURIDINE SYNTHASE C"/>
    <property type="match status" value="1"/>
</dbReference>
<dbReference type="GO" id="GO:0000455">
    <property type="term" value="P:enzyme-directed rRNA pseudouridine synthesis"/>
    <property type="evidence" value="ECO:0007669"/>
    <property type="project" value="TreeGrafter"/>
</dbReference>
<accession>A0A0T5Z603</accession>
<dbReference type="InterPro" id="IPR050188">
    <property type="entry name" value="RluA_PseudoU_synthase"/>
</dbReference>
<dbReference type="Gene3D" id="3.30.2350.10">
    <property type="entry name" value="Pseudouridine synthase"/>
    <property type="match status" value="1"/>
</dbReference>
<evidence type="ECO:0000256" key="3">
    <source>
        <dbReference type="PIRSR" id="PIRSR606225-1"/>
    </source>
</evidence>
<comment type="similarity">
    <text evidence="1 4">Belongs to the pseudouridine synthase RluA family.</text>
</comment>
<dbReference type="PANTHER" id="PTHR21600">
    <property type="entry name" value="MITOCHONDRIAL RNA PSEUDOURIDINE SYNTHASE"/>
    <property type="match status" value="1"/>
</dbReference>
<dbReference type="STRING" id="54398.Ga0074115_12730"/>
<reference evidence="6 7" key="1">
    <citation type="submission" date="2015-11" db="EMBL/GenBank/DDBJ databases">
        <title>The genome of Candidatus Endoriftia persephone in Ridgeia piscesae and population structure of the North Eastern Pacific vestimentiferan symbionts.</title>
        <authorList>
            <person name="Perez M."/>
            <person name="Juniper K.S."/>
        </authorList>
    </citation>
    <scope>NUCLEOTIDE SEQUENCE [LARGE SCALE GENOMIC DNA]</scope>
    <source>
        <strain evidence="6">Ind10</strain>
    </source>
</reference>
<dbReference type="Proteomes" id="UP000051276">
    <property type="component" value="Unassembled WGS sequence"/>
</dbReference>
<comment type="function">
    <text evidence="4">Responsible for synthesis of pseudouridine from uracil.</text>
</comment>
<evidence type="ECO:0000256" key="1">
    <source>
        <dbReference type="ARBA" id="ARBA00010876"/>
    </source>
</evidence>
<dbReference type="PATRIC" id="fig|54398.4.peg.343"/>